<feature type="compositionally biased region" description="Basic residues" evidence="3">
    <location>
        <begin position="259"/>
        <end position="271"/>
    </location>
</feature>
<keyword evidence="2" id="KW-0698">rRNA processing</keyword>
<dbReference type="PANTHER" id="PTHR21250">
    <property type="entry name" value="PRE-RRNA-PROCESSING PROTEIN TSR2 HOMOLOG"/>
    <property type="match status" value="1"/>
</dbReference>
<sequence length="283" mass="31061">MPETWGNLTQSSPRRSSNSLRVLLRIFIGGKSRRLRFCGGVKKMDNNKGTRTSSTTLPMSKVPPIMEEGINLILSRWTALELALQQSGRPREKLASCIISLFINSRKEELCPEVLEDVLLWEMEEMKTIFEDEDTEIKEVASNIMRVHEGCMKGDYSFVERLRAWKPPAWIGAHVGKATVYESDDNSWDSDDSDAEDDVGSPVNNCGGTSNMMALDFPMSHPAAAANGGDEMAIDGDVCMSSQSTAEDDDDGGGWAVVARKHSSSNGRRGKGGMGSHNGNRIL</sequence>
<keyword evidence="5" id="KW-1185">Reference proteome</keyword>
<name>A0AAV0C6C2_9ASTE</name>
<organism evidence="4 5">
    <name type="scientific">Cuscuta epithymum</name>
    <dbReference type="NCBI Taxonomy" id="186058"/>
    <lineage>
        <taxon>Eukaryota</taxon>
        <taxon>Viridiplantae</taxon>
        <taxon>Streptophyta</taxon>
        <taxon>Embryophyta</taxon>
        <taxon>Tracheophyta</taxon>
        <taxon>Spermatophyta</taxon>
        <taxon>Magnoliopsida</taxon>
        <taxon>eudicotyledons</taxon>
        <taxon>Gunneridae</taxon>
        <taxon>Pentapetalae</taxon>
        <taxon>asterids</taxon>
        <taxon>lamiids</taxon>
        <taxon>Solanales</taxon>
        <taxon>Convolvulaceae</taxon>
        <taxon>Cuscuteae</taxon>
        <taxon>Cuscuta</taxon>
        <taxon>Cuscuta subgen. Cuscuta</taxon>
    </lineage>
</organism>
<comment type="caution">
    <text evidence="4">The sequence shown here is derived from an EMBL/GenBank/DDBJ whole genome shotgun (WGS) entry which is preliminary data.</text>
</comment>
<accession>A0AAV0C6C2</accession>
<protein>
    <submittedName>
        <fullName evidence="4">Uncharacterized protein</fullName>
    </submittedName>
</protein>
<evidence type="ECO:0000256" key="1">
    <source>
        <dbReference type="ARBA" id="ARBA00006524"/>
    </source>
</evidence>
<dbReference type="AlphaFoldDB" id="A0AAV0C6C2"/>
<feature type="region of interest" description="Disordered" evidence="3">
    <location>
        <begin position="242"/>
        <end position="283"/>
    </location>
</feature>
<dbReference type="Proteomes" id="UP001152523">
    <property type="component" value="Unassembled WGS sequence"/>
</dbReference>
<evidence type="ECO:0000313" key="4">
    <source>
        <dbReference type="EMBL" id="CAH9065032.1"/>
    </source>
</evidence>
<dbReference type="Pfam" id="PF10273">
    <property type="entry name" value="WGG"/>
    <property type="match status" value="1"/>
</dbReference>
<proteinExistence type="inferred from homology"/>
<reference evidence="4" key="1">
    <citation type="submission" date="2022-07" db="EMBL/GenBank/DDBJ databases">
        <authorList>
            <person name="Macas J."/>
            <person name="Novak P."/>
            <person name="Neumann P."/>
        </authorList>
    </citation>
    <scope>NUCLEOTIDE SEQUENCE</scope>
</reference>
<dbReference type="EMBL" id="CAMAPF010000011">
    <property type="protein sequence ID" value="CAH9065032.1"/>
    <property type="molecule type" value="Genomic_DNA"/>
</dbReference>
<dbReference type="GO" id="GO:0006364">
    <property type="term" value="P:rRNA processing"/>
    <property type="evidence" value="ECO:0007669"/>
    <property type="project" value="UniProtKB-KW"/>
</dbReference>
<evidence type="ECO:0000313" key="5">
    <source>
        <dbReference type="Proteomes" id="UP001152523"/>
    </source>
</evidence>
<dbReference type="InterPro" id="IPR019398">
    <property type="entry name" value="Pre-rRNA_process_TSR2"/>
</dbReference>
<evidence type="ECO:0000256" key="2">
    <source>
        <dbReference type="ARBA" id="ARBA00022552"/>
    </source>
</evidence>
<gene>
    <name evidence="4" type="ORF">CEPIT_LOCUS2226</name>
</gene>
<comment type="similarity">
    <text evidence="1">Belongs to the TSR2 family.</text>
</comment>
<evidence type="ECO:0000256" key="3">
    <source>
        <dbReference type="SAM" id="MobiDB-lite"/>
    </source>
</evidence>